<organism evidence="2 3">
    <name type="scientific">Candidatus Collierbacteria bacterium RIFOXYD1_FULL_40_9</name>
    <dbReference type="NCBI Taxonomy" id="1817731"/>
    <lineage>
        <taxon>Bacteria</taxon>
        <taxon>Candidatus Collieribacteriota</taxon>
    </lineage>
</organism>
<keyword evidence="1" id="KW-0812">Transmembrane</keyword>
<dbReference type="EMBL" id="MFAQ01000026">
    <property type="protein sequence ID" value="OGD83141.1"/>
    <property type="molecule type" value="Genomic_DNA"/>
</dbReference>
<accession>A0A1F5FU55</accession>
<evidence type="ECO:0000313" key="3">
    <source>
        <dbReference type="Proteomes" id="UP000179237"/>
    </source>
</evidence>
<comment type="caution">
    <text evidence="2">The sequence shown here is derived from an EMBL/GenBank/DDBJ whole genome shotgun (WGS) entry which is preliminary data.</text>
</comment>
<feature type="transmembrane region" description="Helical" evidence="1">
    <location>
        <begin position="28"/>
        <end position="44"/>
    </location>
</feature>
<sequence>MKTFEKLIVFVLFAVSSIFWSLDSNSTLGAVVFFVGSVYLFFFVDKEKPIILPQYYGQRSMVAQTTKYVVYANVSTKFVIGDKVEFHNGTVISLSDSGKLFVSNTDPEFLFYVLDLRGNRLWPGTY</sequence>
<keyword evidence="1" id="KW-1133">Transmembrane helix</keyword>
<dbReference type="AlphaFoldDB" id="A0A1F5FU55"/>
<dbReference type="Proteomes" id="UP000179237">
    <property type="component" value="Unassembled WGS sequence"/>
</dbReference>
<evidence type="ECO:0000313" key="2">
    <source>
        <dbReference type="EMBL" id="OGD83141.1"/>
    </source>
</evidence>
<reference evidence="2 3" key="1">
    <citation type="journal article" date="2016" name="Nat. Commun.">
        <title>Thousands of microbial genomes shed light on interconnected biogeochemical processes in an aquifer system.</title>
        <authorList>
            <person name="Anantharaman K."/>
            <person name="Brown C.T."/>
            <person name="Hug L.A."/>
            <person name="Sharon I."/>
            <person name="Castelle C.J."/>
            <person name="Probst A.J."/>
            <person name="Thomas B.C."/>
            <person name="Singh A."/>
            <person name="Wilkins M.J."/>
            <person name="Karaoz U."/>
            <person name="Brodie E.L."/>
            <person name="Williams K.H."/>
            <person name="Hubbard S.S."/>
            <person name="Banfield J.F."/>
        </authorList>
    </citation>
    <scope>NUCLEOTIDE SEQUENCE [LARGE SCALE GENOMIC DNA]</scope>
</reference>
<name>A0A1F5FU55_9BACT</name>
<protein>
    <submittedName>
        <fullName evidence="2">Uncharacterized protein</fullName>
    </submittedName>
</protein>
<evidence type="ECO:0000256" key="1">
    <source>
        <dbReference type="SAM" id="Phobius"/>
    </source>
</evidence>
<keyword evidence="1" id="KW-0472">Membrane</keyword>
<proteinExistence type="predicted"/>
<feature type="transmembrane region" description="Helical" evidence="1">
    <location>
        <begin position="7"/>
        <end position="22"/>
    </location>
</feature>
<gene>
    <name evidence="2" type="ORF">A2572_03780</name>
</gene>